<name>A0A1M4YCC4_9BURK</name>
<evidence type="ECO:0000313" key="2">
    <source>
        <dbReference type="Proteomes" id="UP000184327"/>
    </source>
</evidence>
<reference evidence="1 2" key="1">
    <citation type="submission" date="2016-11" db="EMBL/GenBank/DDBJ databases">
        <authorList>
            <person name="Jaros S."/>
            <person name="Januszkiewicz K."/>
            <person name="Wedrychowicz H."/>
        </authorList>
    </citation>
    <scope>NUCLEOTIDE SEQUENCE [LARGE SCALE GENOMIC DNA]</scope>
    <source>
        <strain evidence="1 2">DSM 16112</strain>
    </source>
</reference>
<organism evidence="1 2">
    <name type="scientific">Lampropedia hyalina DSM 16112</name>
    <dbReference type="NCBI Taxonomy" id="1122156"/>
    <lineage>
        <taxon>Bacteria</taxon>
        <taxon>Pseudomonadati</taxon>
        <taxon>Pseudomonadota</taxon>
        <taxon>Betaproteobacteria</taxon>
        <taxon>Burkholderiales</taxon>
        <taxon>Comamonadaceae</taxon>
        <taxon>Lampropedia</taxon>
    </lineage>
</organism>
<sequence>MFLNLRKDIHNLRIKVKRDETRGILITKVTSSSDHFVSMIQQISHPEVVEAFFKKKHAGPQSQEHFLFLIDREAKSPQIGKVVFYSEEAQPFSWIENLIYEQLC</sequence>
<proteinExistence type="predicted"/>
<protein>
    <submittedName>
        <fullName evidence="1">Uncharacterized protein</fullName>
    </submittedName>
</protein>
<dbReference type="Proteomes" id="UP000184327">
    <property type="component" value="Unassembled WGS sequence"/>
</dbReference>
<keyword evidence="2" id="KW-1185">Reference proteome</keyword>
<gene>
    <name evidence="1" type="ORF">SAMN02745117_01231</name>
</gene>
<evidence type="ECO:0000313" key="1">
    <source>
        <dbReference type="EMBL" id="SHF03377.1"/>
    </source>
</evidence>
<accession>A0A1M4YCC4</accession>
<dbReference type="STRING" id="1122156.SAMN02745117_01231"/>
<dbReference type="EMBL" id="FQUZ01000011">
    <property type="protein sequence ID" value="SHF03377.1"/>
    <property type="molecule type" value="Genomic_DNA"/>
</dbReference>
<dbReference type="AlphaFoldDB" id="A0A1M4YCC4"/>